<dbReference type="Proteomes" id="UP000436138">
    <property type="component" value="Chromosome"/>
</dbReference>
<dbReference type="KEGG" id="sbro:GQF42_13810"/>
<organism evidence="2 3">
    <name type="scientific">Streptomyces broussonetiae</name>
    <dbReference type="NCBI Taxonomy" id="2686304"/>
    <lineage>
        <taxon>Bacteria</taxon>
        <taxon>Bacillati</taxon>
        <taxon>Actinomycetota</taxon>
        <taxon>Actinomycetes</taxon>
        <taxon>Kitasatosporales</taxon>
        <taxon>Streptomycetaceae</taxon>
        <taxon>Streptomyces</taxon>
    </lineage>
</organism>
<reference evidence="2 3" key="1">
    <citation type="submission" date="2019-12" db="EMBL/GenBank/DDBJ databases">
        <title>Streptomyces sp. strain T44 isolated from rhizosphere soil of Broussonetia papyrifera.</title>
        <authorList>
            <person name="Mo P."/>
        </authorList>
    </citation>
    <scope>NUCLEOTIDE SEQUENCE [LARGE SCALE GENOMIC DNA]</scope>
    <source>
        <strain evidence="2 3">T44</strain>
    </source>
</reference>
<name>A0A6I6N2J6_9ACTN</name>
<sequence>MTWTSPVPATLLPLVLLAVTVRAEASAPLWATVNRGDRVTGAADGAQSANGD</sequence>
<keyword evidence="3" id="KW-1185">Reference proteome</keyword>
<accession>A0A6I6N2J6</accession>
<protein>
    <submittedName>
        <fullName evidence="2">Uncharacterized protein</fullName>
    </submittedName>
</protein>
<dbReference type="EMBL" id="CP047020">
    <property type="protein sequence ID" value="QHA04220.1"/>
    <property type="molecule type" value="Genomic_DNA"/>
</dbReference>
<dbReference type="AlphaFoldDB" id="A0A6I6N2J6"/>
<dbReference type="RefSeq" id="WP_158919931.1">
    <property type="nucleotide sequence ID" value="NZ_CP047020.1"/>
</dbReference>
<feature type="signal peptide" evidence="1">
    <location>
        <begin position="1"/>
        <end position="25"/>
    </location>
</feature>
<gene>
    <name evidence="2" type="ORF">GQF42_13810</name>
</gene>
<evidence type="ECO:0000313" key="2">
    <source>
        <dbReference type="EMBL" id="QHA04220.1"/>
    </source>
</evidence>
<evidence type="ECO:0000256" key="1">
    <source>
        <dbReference type="SAM" id="SignalP"/>
    </source>
</evidence>
<evidence type="ECO:0000313" key="3">
    <source>
        <dbReference type="Proteomes" id="UP000436138"/>
    </source>
</evidence>
<keyword evidence="1" id="KW-0732">Signal</keyword>
<proteinExistence type="predicted"/>
<feature type="chain" id="PRO_5026338035" evidence="1">
    <location>
        <begin position="26"/>
        <end position="52"/>
    </location>
</feature>